<dbReference type="OrthoDB" id="5763904at2"/>
<dbReference type="EMBL" id="PTIY01000012">
    <property type="protein sequence ID" value="PPK68255.1"/>
    <property type="molecule type" value="Genomic_DNA"/>
</dbReference>
<name>A0A2S6GSM6_9GAMM</name>
<proteinExistence type="predicted"/>
<comment type="caution">
    <text evidence="1">The sequence shown here is derived from an EMBL/GenBank/DDBJ whole genome shotgun (WGS) entry which is preliminary data.</text>
</comment>
<sequence>MRALIHFPIIHSAKDLGSLGGTVSNLLTEEQAHEHLAAIEHFWTMIATTIEGLGLDYTKLKIYQDGLPVCGKENEIVADVAKSGSQNYTLLLALQHKGAMLVGTESPELLLQEHALMTQLLQSTERTESSLETAQALLDQRDDYIAQRINETLQDDELAILFLGLMHNIETKLPKDIVLIQPLGKPGGIQARRE</sequence>
<evidence type="ECO:0000313" key="1">
    <source>
        <dbReference type="EMBL" id="PPK68255.1"/>
    </source>
</evidence>
<dbReference type="RefSeq" id="WP_104424680.1">
    <property type="nucleotide sequence ID" value="NZ_PTIY01000012.1"/>
</dbReference>
<evidence type="ECO:0000313" key="2">
    <source>
        <dbReference type="Proteomes" id="UP000238071"/>
    </source>
</evidence>
<reference evidence="1 2" key="1">
    <citation type="submission" date="2018-02" db="EMBL/GenBank/DDBJ databases">
        <title>Subsurface microbial communities from deep shales in Ohio and West Virginia, USA.</title>
        <authorList>
            <person name="Wrighton K."/>
        </authorList>
    </citation>
    <scope>NUCLEOTIDE SEQUENCE [LARGE SCALE GENOMIC DNA]</scope>
    <source>
        <strain evidence="1 2">OWC-G53F</strain>
    </source>
</reference>
<organism evidence="1 2">
    <name type="scientific">Methylobacter tundripaludum</name>
    <dbReference type="NCBI Taxonomy" id="173365"/>
    <lineage>
        <taxon>Bacteria</taxon>
        <taxon>Pseudomonadati</taxon>
        <taxon>Pseudomonadota</taxon>
        <taxon>Gammaproteobacteria</taxon>
        <taxon>Methylococcales</taxon>
        <taxon>Methylococcaceae</taxon>
        <taxon>Methylobacter</taxon>
    </lineage>
</organism>
<dbReference type="Proteomes" id="UP000238071">
    <property type="component" value="Unassembled WGS sequence"/>
</dbReference>
<accession>A0A2S6GSM6</accession>
<protein>
    <submittedName>
        <fullName evidence="1">Uncharacterized protein</fullName>
    </submittedName>
</protein>
<keyword evidence="2" id="KW-1185">Reference proteome</keyword>
<gene>
    <name evidence="1" type="ORF">B0F88_11287</name>
</gene>
<dbReference type="AlphaFoldDB" id="A0A2S6GSM6"/>